<organism evidence="2 3">
    <name type="scientific">Tulasnella calospora MUT 4182</name>
    <dbReference type="NCBI Taxonomy" id="1051891"/>
    <lineage>
        <taxon>Eukaryota</taxon>
        <taxon>Fungi</taxon>
        <taxon>Dikarya</taxon>
        <taxon>Basidiomycota</taxon>
        <taxon>Agaricomycotina</taxon>
        <taxon>Agaricomycetes</taxon>
        <taxon>Cantharellales</taxon>
        <taxon>Tulasnellaceae</taxon>
        <taxon>Tulasnella</taxon>
    </lineage>
</organism>
<proteinExistence type="predicted"/>
<reference evidence="2 3" key="1">
    <citation type="submission" date="2014-04" db="EMBL/GenBank/DDBJ databases">
        <authorList>
            <consortium name="DOE Joint Genome Institute"/>
            <person name="Kuo A."/>
            <person name="Girlanda M."/>
            <person name="Perotto S."/>
            <person name="Kohler A."/>
            <person name="Nagy L.G."/>
            <person name="Floudas D."/>
            <person name="Copeland A."/>
            <person name="Barry K.W."/>
            <person name="Cichocki N."/>
            <person name="Veneault-Fourrey C."/>
            <person name="LaButti K."/>
            <person name="Lindquist E.A."/>
            <person name="Lipzen A."/>
            <person name="Lundell T."/>
            <person name="Morin E."/>
            <person name="Murat C."/>
            <person name="Sun H."/>
            <person name="Tunlid A."/>
            <person name="Henrissat B."/>
            <person name="Grigoriev I.V."/>
            <person name="Hibbett D.S."/>
            <person name="Martin F."/>
            <person name="Nordberg H.P."/>
            <person name="Cantor M.N."/>
            <person name="Hua S.X."/>
        </authorList>
    </citation>
    <scope>NUCLEOTIDE SEQUENCE [LARGE SCALE GENOMIC DNA]</scope>
    <source>
        <strain evidence="2 3">MUT 4182</strain>
    </source>
</reference>
<keyword evidence="3" id="KW-1185">Reference proteome</keyword>
<name>A0A0C3Q1V2_9AGAM</name>
<sequence>MMRYPKQKGVELQKSQGVDRGPFRETDAHDQCAFTGTAYGPPANAPVNIEAITKLLAITS</sequence>
<dbReference type="AlphaFoldDB" id="A0A0C3Q1V2"/>
<evidence type="ECO:0000256" key="1">
    <source>
        <dbReference type="SAM" id="MobiDB-lite"/>
    </source>
</evidence>
<accession>A0A0C3Q1V2</accession>
<dbReference type="EMBL" id="KN823514">
    <property type="protein sequence ID" value="KIO16641.1"/>
    <property type="molecule type" value="Genomic_DNA"/>
</dbReference>
<feature type="region of interest" description="Disordered" evidence="1">
    <location>
        <begin position="1"/>
        <end position="25"/>
    </location>
</feature>
<dbReference type="HOGENOM" id="CLU_2943560_0_0_1"/>
<gene>
    <name evidence="2" type="ORF">M407DRAFT_246943</name>
</gene>
<evidence type="ECO:0000313" key="2">
    <source>
        <dbReference type="EMBL" id="KIO16641.1"/>
    </source>
</evidence>
<dbReference type="Proteomes" id="UP000054248">
    <property type="component" value="Unassembled WGS sequence"/>
</dbReference>
<protein>
    <submittedName>
        <fullName evidence="2">Uncharacterized protein</fullName>
    </submittedName>
</protein>
<reference evidence="3" key="2">
    <citation type="submission" date="2015-01" db="EMBL/GenBank/DDBJ databases">
        <title>Evolutionary Origins and Diversification of the Mycorrhizal Mutualists.</title>
        <authorList>
            <consortium name="DOE Joint Genome Institute"/>
            <consortium name="Mycorrhizal Genomics Consortium"/>
            <person name="Kohler A."/>
            <person name="Kuo A."/>
            <person name="Nagy L.G."/>
            <person name="Floudas D."/>
            <person name="Copeland A."/>
            <person name="Barry K.W."/>
            <person name="Cichocki N."/>
            <person name="Veneault-Fourrey C."/>
            <person name="LaButti K."/>
            <person name="Lindquist E.A."/>
            <person name="Lipzen A."/>
            <person name="Lundell T."/>
            <person name="Morin E."/>
            <person name="Murat C."/>
            <person name="Riley R."/>
            <person name="Ohm R."/>
            <person name="Sun H."/>
            <person name="Tunlid A."/>
            <person name="Henrissat B."/>
            <person name="Grigoriev I.V."/>
            <person name="Hibbett D.S."/>
            <person name="Martin F."/>
        </authorList>
    </citation>
    <scope>NUCLEOTIDE SEQUENCE [LARGE SCALE GENOMIC DNA]</scope>
    <source>
        <strain evidence="3">MUT 4182</strain>
    </source>
</reference>
<evidence type="ECO:0000313" key="3">
    <source>
        <dbReference type="Proteomes" id="UP000054248"/>
    </source>
</evidence>